<dbReference type="InterPro" id="IPR001466">
    <property type="entry name" value="Beta-lactam-related"/>
</dbReference>
<dbReference type="InterPro" id="IPR012338">
    <property type="entry name" value="Beta-lactam/transpept-like"/>
</dbReference>
<dbReference type="SUPFAM" id="SSF56601">
    <property type="entry name" value="beta-lactamase/transpeptidase-like"/>
    <property type="match status" value="1"/>
</dbReference>
<accession>A0ABU0M2V6</accession>
<protein>
    <submittedName>
        <fullName evidence="2">CubicO group peptidase (Beta-lactamase class C family)</fullName>
    </submittedName>
</protein>
<name>A0ABU0M2V6_9HYPH</name>
<dbReference type="Proteomes" id="UP001223743">
    <property type="component" value="Unassembled WGS sequence"/>
</dbReference>
<dbReference type="PANTHER" id="PTHR46825:SF7">
    <property type="entry name" value="D-ALANYL-D-ALANINE CARBOXYPEPTIDASE"/>
    <property type="match status" value="1"/>
</dbReference>
<evidence type="ECO:0000313" key="3">
    <source>
        <dbReference type="Proteomes" id="UP001223743"/>
    </source>
</evidence>
<sequence>MLQLAQEGKLSLDAPVSRWVRGVPNGDVVSLRDLLAHASGLFSANEDRVVRAHPAYRDPETLLAIARRHGAMFCPGERWRYSNTGYDVLGEIVKRADGQTIDRAITSRIIAPLGLASMRALLPGKSPADVAPAVAIAGATVDPGWAGAAGPVASDARDMVTAWAALLEGRLVRQPLLEAMTSALYPMFDPGTFYGLGIMVFDVPDGKSTLRWIGHAGGAPGVSALAAYSRADEAIVAVALTGGGSAIAAANLLMKSLGTAGRRR</sequence>
<reference evidence="2 3" key="1">
    <citation type="submission" date="2023-07" db="EMBL/GenBank/DDBJ databases">
        <title>Genomic Encyclopedia of Type Strains, Phase IV (KMG-IV): sequencing the most valuable type-strain genomes for metagenomic binning, comparative biology and taxonomic classification.</title>
        <authorList>
            <person name="Goeker M."/>
        </authorList>
    </citation>
    <scope>NUCLEOTIDE SEQUENCE [LARGE SCALE GENOMIC DNA]</scope>
    <source>
        <strain evidence="2 3">B1-1</strain>
    </source>
</reference>
<proteinExistence type="predicted"/>
<dbReference type="PANTHER" id="PTHR46825">
    <property type="entry name" value="D-ALANYL-D-ALANINE-CARBOXYPEPTIDASE/ENDOPEPTIDASE AMPH"/>
    <property type="match status" value="1"/>
</dbReference>
<feature type="domain" description="Beta-lactamase-related" evidence="1">
    <location>
        <begin position="2"/>
        <end position="245"/>
    </location>
</feature>
<organism evidence="2 3">
    <name type="scientific">Kaistia geumhonensis</name>
    <dbReference type="NCBI Taxonomy" id="410839"/>
    <lineage>
        <taxon>Bacteria</taxon>
        <taxon>Pseudomonadati</taxon>
        <taxon>Pseudomonadota</taxon>
        <taxon>Alphaproteobacteria</taxon>
        <taxon>Hyphomicrobiales</taxon>
        <taxon>Kaistiaceae</taxon>
        <taxon>Kaistia</taxon>
    </lineage>
</organism>
<gene>
    <name evidence="2" type="ORF">QO015_000868</name>
</gene>
<dbReference type="EMBL" id="JAUSWJ010000001">
    <property type="protein sequence ID" value="MDQ0515255.1"/>
    <property type="molecule type" value="Genomic_DNA"/>
</dbReference>
<evidence type="ECO:0000313" key="2">
    <source>
        <dbReference type="EMBL" id="MDQ0515255.1"/>
    </source>
</evidence>
<evidence type="ECO:0000259" key="1">
    <source>
        <dbReference type="Pfam" id="PF00144"/>
    </source>
</evidence>
<dbReference type="Gene3D" id="3.40.710.10">
    <property type="entry name" value="DD-peptidase/beta-lactamase superfamily"/>
    <property type="match status" value="1"/>
</dbReference>
<keyword evidence="3" id="KW-1185">Reference proteome</keyword>
<dbReference type="InterPro" id="IPR050491">
    <property type="entry name" value="AmpC-like"/>
</dbReference>
<comment type="caution">
    <text evidence="2">The sequence shown here is derived from an EMBL/GenBank/DDBJ whole genome shotgun (WGS) entry which is preliminary data.</text>
</comment>
<dbReference type="Pfam" id="PF00144">
    <property type="entry name" value="Beta-lactamase"/>
    <property type="match status" value="1"/>
</dbReference>